<evidence type="ECO:0000313" key="2">
    <source>
        <dbReference type="EMBL" id="RDX93952.1"/>
    </source>
</evidence>
<proteinExistence type="predicted"/>
<feature type="region of interest" description="Disordered" evidence="1">
    <location>
        <begin position="158"/>
        <end position="179"/>
    </location>
</feature>
<feature type="non-terminal residue" evidence="2">
    <location>
        <position position="1"/>
    </location>
</feature>
<reference evidence="2" key="1">
    <citation type="submission" date="2018-05" db="EMBL/GenBank/DDBJ databases">
        <title>Draft genome of Mucuna pruriens seed.</title>
        <authorList>
            <person name="Nnadi N.E."/>
            <person name="Vos R."/>
            <person name="Hasami M.H."/>
            <person name="Devisetty U.K."/>
            <person name="Aguiy J.C."/>
        </authorList>
    </citation>
    <scope>NUCLEOTIDE SEQUENCE [LARGE SCALE GENOMIC DNA]</scope>
    <source>
        <strain evidence="2">JCA_2017</strain>
    </source>
</reference>
<name>A0A371GTT8_MUCPR</name>
<protein>
    <submittedName>
        <fullName evidence="2">Uncharacterized protein</fullName>
    </submittedName>
</protein>
<keyword evidence="3" id="KW-1185">Reference proteome</keyword>
<comment type="caution">
    <text evidence="2">The sequence shown here is derived from an EMBL/GenBank/DDBJ whole genome shotgun (WGS) entry which is preliminary data.</text>
</comment>
<accession>A0A371GTT8</accession>
<dbReference type="PANTHER" id="PTHR35046">
    <property type="entry name" value="ZINC KNUCKLE (CCHC-TYPE) FAMILY PROTEIN"/>
    <property type="match status" value="1"/>
</dbReference>
<dbReference type="PANTHER" id="PTHR35046:SF9">
    <property type="entry name" value="RNA-DIRECTED DNA POLYMERASE"/>
    <property type="match status" value="1"/>
</dbReference>
<evidence type="ECO:0000313" key="3">
    <source>
        <dbReference type="Proteomes" id="UP000257109"/>
    </source>
</evidence>
<evidence type="ECO:0000256" key="1">
    <source>
        <dbReference type="SAM" id="MobiDB-lite"/>
    </source>
</evidence>
<dbReference type="EMBL" id="QJKJ01004489">
    <property type="protein sequence ID" value="RDX93952.1"/>
    <property type="molecule type" value="Genomic_DNA"/>
</dbReference>
<gene>
    <name evidence="2" type="ORF">CR513_23719</name>
</gene>
<sequence length="225" mass="26343">MPPLEDCSDVEVSELVRGDILVTRRTLSIQPKEGGDMEQREHLFHTRCHINDKECSMIIDHGRDIRVTKQVLVSFSIGKYKDEVLGDVAPVHIEHLLLRCPCQFDRNVTHDGYKNRYTLTMNQRIIVLTPLKPVEAYSDQIRIARECKLREEQLSIQEKKRKENMSENKQKKEKHEIECSEEKSEKMSVFAKKKEVESALLAKEKLIILLYKDVYFTNIDILFLD</sequence>
<dbReference type="AlphaFoldDB" id="A0A371GTT8"/>
<dbReference type="Proteomes" id="UP000257109">
    <property type="component" value="Unassembled WGS sequence"/>
</dbReference>
<organism evidence="2 3">
    <name type="scientific">Mucuna pruriens</name>
    <name type="common">Velvet bean</name>
    <name type="synonym">Dolichos pruriens</name>
    <dbReference type="NCBI Taxonomy" id="157652"/>
    <lineage>
        <taxon>Eukaryota</taxon>
        <taxon>Viridiplantae</taxon>
        <taxon>Streptophyta</taxon>
        <taxon>Embryophyta</taxon>
        <taxon>Tracheophyta</taxon>
        <taxon>Spermatophyta</taxon>
        <taxon>Magnoliopsida</taxon>
        <taxon>eudicotyledons</taxon>
        <taxon>Gunneridae</taxon>
        <taxon>Pentapetalae</taxon>
        <taxon>rosids</taxon>
        <taxon>fabids</taxon>
        <taxon>Fabales</taxon>
        <taxon>Fabaceae</taxon>
        <taxon>Papilionoideae</taxon>
        <taxon>50 kb inversion clade</taxon>
        <taxon>NPAAA clade</taxon>
        <taxon>indigoferoid/millettioid clade</taxon>
        <taxon>Phaseoleae</taxon>
        <taxon>Mucuna</taxon>
    </lineage>
</organism>
<dbReference type="OrthoDB" id="1747743at2759"/>